<dbReference type="SUPFAM" id="SSF53807">
    <property type="entry name" value="Helical backbone' metal receptor"/>
    <property type="match status" value="1"/>
</dbReference>
<evidence type="ECO:0000256" key="5">
    <source>
        <dbReference type="SAM" id="SignalP"/>
    </source>
</evidence>
<evidence type="ECO:0000259" key="6">
    <source>
        <dbReference type="PROSITE" id="PS50983"/>
    </source>
</evidence>
<dbReference type="Pfam" id="PF01497">
    <property type="entry name" value="Peripla_BP_2"/>
    <property type="match status" value="1"/>
</dbReference>
<dbReference type="Gene3D" id="3.40.50.1980">
    <property type="entry name" value="Nitrogenase molybdenum iron protein domain"/>
    <property type="match status" value="2"/>
</dbReference>
<keyword evidence="3" id="KW-0813">Transport</keyword>
<comment type="similarity">
    <text evidence="2">Belongs to the bacterial solute-binding protein 8 family.</text>
</comment>
<gene>
    <name evidence="7" type="ORF">C7R92_20710</name>
</gene>
<accession>A0ABX5FKV5</accession>
<feature type="signal peptide" evidence="5">
    <location>
        <begin position="1"/>
        <end position="31"/>
    </location>
</feature>
<evidence type="ECO:0000256" key="3">
    <source>
        <dbReference type="ARBA" id="ARBA00022448"/>
    </source>
</evidence>
<dbReference type="PROSITE" id="PS51257">
    <property type="entry name" value="PROKAR_LIPOPROTEIN"/>
    <property type="match status" value="1"/>
</dbReference>
<evidence type="ECO:0000256" key="2">
    <source>
        <dbReference type="ARBA" id="ARBA00008814"/>
    </source>
</evidence>
<dbReference type="PANTHER" id="PTHR30532">
    <property type="entry name" value="IRON III DICITRATE-BINDING PERIPLASMIC PROTEIN"/>
    <property type="match status" value="1"/>
</dbReference>
<dbReference type="PROSITE" id="PS50983">
    <property type="entry name" value="FE_B12_PBP"/>
    <property type="match status" value="1"/>
</dbReference>
<feature type="domain" description="Fe/B12 periplasmic-binding" evidence="6">
    <location>
        <begin position="66"/>
        <end position="321"/>
    </location>
</feature>
<dbReference type="PANTHER" id="PTHR30532:SF29">
    <property type="entry name" value="FE(3+) DICITRATE-BINDING PERIPLASMIC PROTEIN"/>
    <property type="match status" value="1"/>
</dbReference>
<evidence type="ECO:0000313" key="7">
    <source>
        <dbReference type="EMBL" id="PSK07198.1"/>
    </source>
</evidence>
<dbReference type="InterPro" id="IPR051313">
    <property type="entry name" value="Bact_iron-sidero_bind"/>
</dbReference>
<feature type="chain" id="PRO_5046169082" evidence="5">
    <location>
        <begin position="32"/>
        <end position="322"/>
    </location>
</feature>
<dbReference type="EMBL" id="PXZO01000042">
    <property type="protein sequence ID" value="PSK07198.1"/>
    <property type="molecule type" value="Genomic_DNA"/>
</dbReference>
<dbReference type="InterPro" id="IPR002491">
    <property type="entry name" value="ABC_transptr_periplasmic_BD"/>
</dbReference>
<evidence type="ECO:0000256" key="1">
    <source>
        <dbReference type="ARBA" id="ARBA00004196"/>
    </source>
</evidence>
<name>A0ABX5FKV5_9BACL</name>
<proteinExistence type="inferred from homology"/>
<sequence>MRRTNGMKRLGHMLWTLALAGTVLLTGCGSAEQKQPAAGTDSAQTAQKRIVKHELGETEITGDPKRVVALEYSFVDGLWELGVTPVGIAQEKDKDVEGLIGKKIEYTPVGTRQQPSLEVISSLQPDLIIGDLNRHKDIYKDLQKIAPTIILKSRNSTYQENLSSFATIGEALNKQQEAEQRLIKHKEIIAEFKKKIPAGDSRNVMLGVFRADSLSAHGSKSFDGELLEMIGIKNAIQDAPEPTVKISLEQMVQWDPDVIFLAEADDALLNEWKQNPLWNNITAVKNQEVHKVNRDLWTRYRGLKSAERIVEEAVNLLYSKDK</sequence>
<evidence type="ECO:0000256" key="4">
    <source>
        <dbReference type="ARBA" id="ARBA00022729"/>
    </source>
</evidence>
<dbReference type="NCBIfam" id="NF008501">
    <property type="entry name" value="PRK11411.1"/>
    <property type="match status" value="1"/>
</dbReference>
<evidence type="ECO:0000313" key="8">
    <source>
        <dbReference type="Proteomes" id="UP000241645"/>
    </source>
</evidence>
<comment type="caution">
    <text evidence="7">The sequence shown here is derived from an EMBL/GenBank/DDBJ whole genome shotgun (WGS) entry which is preliminary data.</text>
</comment>
<reference evidence="7 8" key="1">
    <citation type="submission" date="2018-03" db="EMBL/GenBank/DDBJ databases">
        <title>Brevisbacillus phylogenomics.</title>
        <authorList>
            <person name="Dunlap C."/>
        </authorList>
    </citation>
    <scope>NUCLEOTIDE SEQUENCE [LARGE SCALE GENOMIC DNA]</scope>
    <source>
        <strain evidence="7 8">NRRL B-41110</strain>
    </source>
</reference>
<comment type="subcellular location">
    <subcellularLocation>
        <location evidence="1">Cell envelope</location>
    </subcellularLocation>
</comment>
<keyword evidence="4 5" id="KW-0732">Signal</keyword>
<dbReference type="RefSeq" id="WP_106835500.1">
    <property type="nucleotide sequence ID" value="NZ_JARMEW010000023.1"/>
</dbReference>
<dbReference type="Proteomes" id="UP000241645">
    <property type="component" value="Unassembled WGS sequence"/>
</dbReference>
<dbReference type="CDD" id="cd01146">
    <property type="entry name" value="FhuD"/>
    <property type="match status" value="1"/>
</dbReference>
<protein>
    <submittedName>
        <fullName evidence="7">Iron citrate ABC transporter substrate-binding protein</fullName>
    </submittedName>
</protein>
<keyword evidence="8" id="KW-1185">Reference proteome</keyword>
<organism evidence="7 8">
    <name type="scientific">Brevibacillus porteri</name>
    <dbReference type="NCBI Taxonomy" id="2126350"/>
    <lineage>
        <taxon>Bacteria</taxon>
        <taxon>Bacillati</taxon>
        <taxon>Bacillota</taxon>
        <taxon>Bacilli</taxon>
        <taxon>Bacillales</taxon>
        <taxon>Paenibacillaceae</taxon>
        <taxon>Brevibacillus</taxon>
    </lineage>
</organism>
<dbReference type="GeneID" id="95752524"/>